<sequence>MPPTKSPDRSHPSLRTSTTKDDDRRALAGLLDELAALYREVDASFAGQTCPASTECCRFGVTGREPYVTSIELALVQRAIAARGGGRTLGRTPPPLTGHEDTSRGKRRLTTVDERVCPLLDENGRCAIYTSRPFGCRTYWCERATSPAGVDQRAINAFVRRIKDLAARHAPEGDLGRPLTRALAGAGANSGPGPRRRR</sequence>
<evidence type="ECO:0008006" key="4">
    <source>
        <dbReference type="Google" id="ProtNLM"/>
    </source>
</evidence>
<comment type="caution">
    <text evidence="2">The sequence shown here is derived from an EMBL/GenBank/DDBJ whole genome shotgun (WGS) entry which is preliminary data.</text>
</comment>
<protein>
    <recommendedName>
        <fullName evidence="4">YkgJ family cysteine cluster protein</fullName>
    </recommendedName>
</protein>
<dbReference type="EMBL" id="SSMQ01000030">
    <property type="protein sequence ID" value="TKD03268.1"/>
    <property type="molecule type" value="Genomic_DNA"/>
</dbReference>
<evidence type="ECO:0000313" key="2">
    <source>
        <dbReference type="EMBL" id="TKD03268.1"/>
    </source>
</evidence>
<feature type="compositionally biased region" description="Basic and acidic residues" evidence="1">
    <location>
        <begin position="1"/>
        <end position="11"/>
    </location>
</feature>
<feature type="region of interest" description="Disordered" evidence="1">
    <location>
        <begin position="85"/>
        <end position="107"/>
    </location>
</feature>
<feature type="region of interest" description="Disordered" evidence="1">
    <location>
        <begin position="1"/>
        <end position="23"/>
    </location>
</feature>
<feature type="compositionally biased region" description="Basic and acidic residues" evidence="1">
    <location>
        <begin position="98"/>
        <end position="107"/>
    </location>
</feature>
<keyword evidence="3" id="KW-1185">Reference proteome</keyword>
<accession>A0A4U1J9G2</accession>
<name>A0A4U1J9G2_9BACT</name>
<gene>
    <name evidence="2" type="ORF">E8A74_26395</name>
</gene>
<dbReference type="RefSeq" id="WP_136931852.1">
    <property type="nucleotide sequence ID" value="NZ_SSMQ01000030.1"/>
</dbReference>
<evidence type="ECO:0000256" key="1">
    <source>
        <dbReference type="SAM" id="MobiDB-lite"/>
    </source>
</evidence>
<proteinExistence type="predicted"/>
<dbReference type="Proteomes" id="UP000309215">
    <property type="component" value="Unassembled WGS sequence"/>
</dbReference>
<organism evidence="2 3">
    <name type="scientific">Polyangium fumosum</name>
    <dbReference type="NCBI Taxonomy" id="889272"/>
    <lineage>
        <taxon>Bacteria</taxon>
        <taxon>Pseudomonadati</taxon>
        <taxon>Myxococcota</taxon>
        <taxon>Polyangia</taxon>
        <taxon>Polyangiales</taxon>
        <taxon>Polyangiaceae</taxon>
        <taxon>Polyangium</taxon>
    </lineage>
</organism>
<dbReference type="AlphaFoldDB" id="A0A4U1J9G2"/>
<dbReference type="OrthoDB" id="277831at2"/>
<evidence type="ECO:0000313" key="3">
    <source>
        <dbReference type="Proteomes" id="UP000309215"/>
    </source>
</evidence>
<feature type="region of interest" description="Disordered" evidence="1">
    <location>
        <begin position="171"/>
        <end position="198"/>
    </location>
</feature>
<reference evidence="2 3" key="1">
    <citation type="submission" date="2019-04" db="EMBL/GenBank/DDBJ databases">
        <authorList>
            <person name="Li Y."/>
            <person name="Wang J."/>
        </authorList>
    </citation>
    <scope>NUCLEOTIDE SEQUENCE [LARGE SCALE GENOMIC DNA]</scope>
    <source>
        <strain evidence="2 3">DSM 14668</strain>
    </source>
</reference>